<feature type="compositionally biased region" description="Basic residues" evidence="1">
    <location>
        <begin position="1"/>
        <end position="12"/>
    </location>
</feature>
<protein>
    <submittedName>
        <fullName evidence="2">Uncharacterized protein</fullName>
    </submittedName>
</protein>
<dbReference type="AlphaFoldDB" id="A0A8K1GSB8"/>
<sequence>MNKMRMWKKKRGRGEERRGEERRGEERRGEERRGEERRGEERRGEERRGEERRKVKKDEILSGFSNHCGCWLNLLCEYENQEDVESYVLGRAEPQEQPNINCQAQGSESHPLIIYNLHVFFAFSSSEERTDNIWQLLGNMNFVTPDKTVYLFATSQSLCSTYVSS</sequence>
<evidence type="ECO:0000313" key="2">
    <source>
        <dbReference type="EMBL" id="TRZ22976.1"/>
    </source>
</evidence>
<evidence type="ECO:0000256" key="1">
    <source>
        <dbReference type="SAM" id="MobiDB-lite"/>
    </source>
</evidence>
<organism evidence="2 3">
    <name type="scientific">Zosterops borbonicus</name>
    <dbReference type="NCBI Taxonomy" id="364589"/>
    <lineage>
        <taxon>Eukaryota</taxon>
        <taxon>Metazoa</taxon>
        <taxon>Chordata</taxon>
        <taxon>Craniata</taxon>
        <taxon>Vertebrata</taxon>
        <taxon>Euteleostomi</taxon>
        <taxon>Archelosauria</taxon>
        <taxon>Archosauria</taxon>
        <taxon>Dinosauria</taxon>
        <taxon>Saurischia</taxon>
        <taxon>Theropoda</taxon>
        <taxon>Coelurosauria</taxon>
        <taxon>Aves</taxon>
        <taxon>Neognathae</taxon>
        <taxon>Neoaves</taxon>
        <taxon>Telluraves</taxon>
        <taxon>Australaves</taxon>
        <taxon>Passeriformes</taxon>
        <taxon>Sylvioidea</taxon>
        <taxon>Zosteropidae</taxon>
        <taxon>Zosterops</taxon>
    </lineage>
</organism>
<feature type="compositionally biased region" description="Basic and acidic residues" evidence="1">
    <location>
        <begin position="13"/>
        <end position="54"/>
    </location>
</feature>
<accession>A0A8K1GSB8</accession>
<name>A0A8K1GSB8_9PASS</name>
<proteinExistence type="predicted"/>
<gene>
    <name evidence="2" type="ORF">HGM15179_004118</name>
</gene>
<dbReference type="Proteomes" id="UP000796761">
    <property type="component" value="Unassembled WGS sequence"/>
</dbReference>
<feature type="region of interest" description="Disordered" evidence="1">
    <location>
        <begin position="1"/>
        <end position="54"/>
    </location>
</feature>
<dbReference type="EMBL" id="SWJQ01000084">
    <property type="protein sequence ID" value="TRZ22976.1"/>
    <property type="molecule type" value="Genomic_DNA"/>
</dbReference>
<reference evidence="2" key="1">
    <citation type="submission" date="2019-04" db="EMBL/GenBank/DDBJ databases">
        <title>Genome assembly of Zosterops borbonicus 15179.</title>
        <authorList>
            <person name="Leroy T."/>
            <person name="Anselmetti Y."/>
            <person name="Tilak M.-K."/>
            <person name="Nabholz B."/>
        </authorList>
    </citation>
    <scope>NUCLEOTIDE SEQUENCE</scope>
    <source>
        <strain evidence="2">HGM_15179</strain>
        <tissue evidence="2">Muscle</tissue>
    </source>
</reference>
<keyword evidence="3" id="KW-1185">Reference proteome</keyword>
<comment type="caution">
    <text evidence="2">The sequence shown here is derived from an EMBL/GenBank/DDBJ whole genome shotgun (WGS) entry which is preliminary data.</text>
</comment>
<evidence type="ECO:0000313" key="3">
    <source>
        <dbReference type="Proteomes" id="UP000796761"/>
    </source>
</evidence>